<sequence>MFQAVWPNRRVCDWPCDPSQ</sequence>
<name>A0A0B0PFH0_GOSAR</name>
<reference evidence="2" key="1">
    <citation type="submission" date="2014-09" db="EMBL/GenBank/DDBJ databases">
        <authorList>
            <person name="Mudge J."/>
            <person name="Ramaraj T."/>
            <person name="Lindquist I.E."/>
            <person name="Bharti A.K."/>
            <person name="Sundararajan A."/>
            <person name="Cameron C.T."/>
            <person name="Woodward J.E."/>
            <person name="May G.D."/>
            <person name="Brubaker C."/>
            <person name="Broadhvest J."/>
            <person name="Wilkins T.A."/>
        </authorList>
    </citation>
    <scope>NUCLEOTIDE SEQUENCE</scope>
    <source>
        <strain evidence="2">cv. AKA8401</strain>
    </source>
</reference>
<dbReference type="EMBL" id="KN420786">
    <property type="protein sequence ID" value="KHG22151.1"/>
    <property type="molecule type" value="Genomic_DNA"/>
</dbReference>
<evidence type="ECO:0000313" key="2">
    <source>
        <dbReference type="Proteomes" id="UP000032142"/>
    </source>
</evidence>
<proteinExistence type="predicted"/>
<keyword evidence="2" id="KW-1185">Reference proteome</keyword>
<dbReference type="Proteomes" id="UP000032142">
    <property type="component" value="Unassembled WGS sequence"/>
</dbReference>
<organism evidence="1 2">
    <name type="scientific">Gossypium arboreum</name>
    <name type="common">Tree cotton</name>
    <name type="synonym">Gossypium nanking</name>
    <dbReference type="NCBI Taxonomy" id="29729"/>
    <lineage>
        <taxon>Eukaryota</taxon>
        <taxon>Viridiplantae</taxon>
        <taxon>Streptophyta</taxon>
        <taxon>Embryophyta</taxon>
        <taxon>Tracheophyta</taxon>
        <taxon>Spermatophyta</taxon>
        <taxon>Magnoliopsida</taxon>
        <taxon>eudicotyledons</taxon>
        <taxon>Gunneridae</taxon>
        <taxon>Pentapetalae</taxon>
        <taxon>rosids</taxon>
        <taxon>malvids</taxon>
        <taxon>Malvales</taxon>
        <taxon>Malvaceae</taxon>
        <taxon>Malvoideae</taxon>
        <taxon>Gossypium</taxon>
    </lineage>
</organism>
<evidence type="ECO:0000313" key="1">
    <source>
        <dbReference type="EMBL" id="KHG22151.1"/>
    </source>
</evidence>
<dbReference type="AlphaFoldDB" id="A0A0B0PFH0"/>
<gene>
    <name evidence="1" type="ORF">F383_01552</name>
</gene>
<protein>
    <submittedName>
        <fullName evidence="1">Uncharacterized protein</fullName>
    </submittedName>
</protein>
<accession>A0A0B0PFH0</accession>